<dbReference type="EMBL" id="ML976295">
    <property type="protein sequence ID" value="KAF1935243.1"/>
    <property type="molecule type" value="Genomic_DNA"/>
</dbReference>
<accession>A0A6A5S5P9</accession>
<proteinExistence type="predicted"/>
<dbReference type="Proteomes" id="UP000800038">
    <property type="component" value="Unassembled WGS sequence"/>
</dbReference>
<evidence type="ECO:0000313" key="2">
    <source>
        <dbReference type="Proteomes" id="UP000800038"/>
    </source>
</evidence>
<organism evidence="1 2">
    <name type="scientific">Clathrospora elynae</name>
    <dbReference type="NCBI Taxonomy" id="706981"/>
    <lineage>
        <taxon>Eukaryota</taxon>
        <taxon>Fungi</taxon>
        <taxon>Dikarya</taxon>
        <taxon>Ascomycota</taxon>
        <taxon>Pezizomycotina</taxon>
        <taxon>Dothideomycetes</taxon>
        <taxon>Pleosporomycetidae</taxon>
        <taxon>Pleosporales</taxon>
        <taxon>Diademaceae</taxon>
        <taxon>Clathrospora</taxon>
    </lineage>
</organism>
<protein>
    <recommendedName>
        <fullName evidence="3">Transcription factor domain-containing protein</fullName>
    </recommendedName>
</protein>
<evidence type="ECO:0000313" key="1">
    <source>
        <dbReference type="EMBL" id="KAF1935243.1"/>
    </source>
</evidence>
<dbReference type="AlphaFoldDB" id="A0A6A5S5P9"/>
<sequence length="299" mass="33959">MDLHDVESADLTFNFDIPVMPTTSTADVLDFDFSAGASSLKSITNMLNTSPDYEDQMALQRTYTQVKRPLSAGHLSAFAKSRVKYSIEQMKLMPRIMVKQNSTPWAHSMLYDEHMPRSLQDAHAACALYITKNSTNAEHVVRYITSPLMLYQIMLVFGGDVRFYAHAETLLPYLEGIRSSLQSIAAGQTDTSVRCTILSLYHITVIYTLLSGQFNSCAHELAFNNRSTISAQLWNAKNAFHFLVAWNEKNHCAITELDFTEVLKHAQPDDLDVFSRMMLVRLQRMDDMRGWFYTRGGTL</sequence>
<keyword evidence="2" id="KW-1185">Reference proteome</keyword>
<evidence type="ECO:0008006" key="3">
    <source>
        <dbReference type="Google" id="ProtNLM"/>
    </source>
</evidence>
<gene>
    <name evidence="1" type="ORF">EJ02DRAFT_448744</name>
</gene>
<name>A0A6A5S5P9_9PLEO</name>
<reference evidence="1" key="1">
    <citation type="journal article" date="2020" name="Stud. Mycol.">
        <title>101 Dothideomycetes genomes: a test case for predicting lifestyles and emergence of pathogens.</title>
        <authorList>
            <person name="Haridas S."/>
            <person name="Albert R."/>
            <person name="Binder M."/>
            <person name="Bloem J."/>
            <person name="Labutti K."/>
            <person name="Salamov A."/>
            <person name="Andreopoulos B."/>
            <person name="Baker S."/>
            <person name="Barry K."/>
            <person name="Bills G."/>
            <person name="Bluhm B."/>
            <person name="Cannon C."/>
            <person name="Castanera R."/>
            <person name="Culley D."/>
            <person name="Daum C."/>
            <person name="Ezra D."/>
            <person name="Gonzalez J."/>
            <person name="Henrissat B."/>
            <person name="Kuo A."/>
            <person name="Liang C."/>
            <person name="Lipzen A."/>
            <person name="Lutzoni F."/>
            <person name="Magnuson J."/>
            <person name="Mondo S."/>
            <person name="Nolan M."/>
            <person name="Ohm R."/>
            <person name="Pangilinan J."/>
            <person name="Park H.-J."/>
            <person name="Ramirez L."/>
            <person name="Alfaro M."/>
            <person name="Sun H."/>
            <person name="Tritt A."/>
            <person name="Yoshinaga Y."/>
            <person name="Zwiers L.-H."/>
            <person name="Turgeon B."/>
            <person name="Goodwin S."/>
            <person name="Spatafora J."/>
            <person name="Crous P."/>
            <person name="Grigoriev I."/>
        </authorList>
    </citation>
    <scope>NUCLEOTIDE SEQUENCE</scope>
    <source>
        <strain evidence="1">CBS 161.51</strain>
    </source>
</reference>
<dbReference type="OrthoDB" id="5355161at2759"/>